<name>A0A0B7N057_9FUNG</name>
<dbReference type="STRING" id="35722.A0A0B7N057"/>
<dbReference type="Proteomes" id="UP000054107">
    <property type="component" value="Unassembled WGS sequence"/>
</dbReference>
<protein>
    <submittedName>
        <fullName evidence="2">Uncharacterized protein</fullName>
    </submittedName>
</protein>
<reference evidence="2 3" key="1">
    <citation type="submission" date="2014-09" db="EMBL/GenBank/DDBJ databases">
        <authorList>
            <person name="Ellenberger Sabrina"/>
        </authorList>
    </citation>
    <scope>NUCLEOTIDE SEQUENCE [LARGE SCALE GENOMIC DNA]</scope>
    <source>
        <strain evidence="2 3">CBS 412.66</strain>
    </source>
</reference>
<accession>A0A0B7N057</accession>
<dbReference type="InterPro" id="IPR001087">
    <property type="entry name" value="GDSL"/>
</dbReference>
<feature type="region of interest" description="Disordered" evidence="1">
    <location>
        <begin position="497"/>
        <end position="546"/>
    </location>
</feature>
<organism evidence="2 3">
    <name type="scientific">Parasitella parasitica</name>
    <dbReference type="NCBI Taxonomy" id="35722"/>
    <lineage>
        <taxon>Eukaryota</taxon>
        <taxon>Fungi</taxon>
        <taxon>Fungi incertae sedis</taxon>
        <taxon>Mucoromycota</taxon>
        <taxon>Mucoromycotina</taxon>
        <taxon>Mucoromycetes</taxon>
        <taxon>Mucorales</taxon>
        <taxon>Mucorineae</taxon>
        <taxon>Mucoraceae</taxon>
        <taxon>Parasitella</taxon>
    </lineage>
</organism>
<dbReference type="Pfam" id="PF00657">
    <property type="entry name" value="Lipase_GDSL"/>
    <property type="match status" value="1"/>
</dbReference>
<dbReference type="PROSITE" id="PS01098">
    <property type="entry name" value="LIPASE_GDSL_SER"/>
    <property type="match status" value="1"/>
</dbReference>
<dbReference type="AlphaFoldDB" id="A0A0B7N057"/>
<gene>
    <name evidence="2" type="primary">PARPA_02284.1 scaffold 3664</name>
</gene>
<sequence length="597" mass="66563">MSSKSILSPFSYEWIQLLEQFHNTFGHLNTSKDSDACLFPVPAFDCEPFIWHDAILDRNAYHLRPNDIKAVIAIGDSISAGFGMISGRPPFSTILEYRGKVFSVGGDKGEYTIPNYLSVWTNTSSRGPPTGYTLPLSRGKQLDNAVSGSKTQDLDEQISRLVYLLSTSKYKDVKDEWKLITLFIGANNVCVLCEPPITTLPGLAEADVFEKNVRQALTRIKNEVGKSFVNLVALFNVSSVYEASRGDPYSADRVVNEYNLRLEKLEKEFKHQDSMELGVSYQPGFKQFPVAKYKQSYFSGVDCFHPNKCANQLMSILLWNNMFSSKEEKNRTYDIESLEFICPSPQRPYIHLLLLFSFVVYSFSSNTQSLLPSYKMFRSRGSSQNTAPIHTTSSFFSGNASIKRSVAVASNREQFDNNDGIIHDEIIDLQAPEHLHDLTIESMSAVLAAAVQMSSAGGAPSSLSLGNASILQPFSKTKEAAVKRRFSARLLMNPWKKSSATSTSPTTPTTPGLDPSYPFDSTLDDDNSSQGSPRSSSVSSSRASNVNIDDGRDELLYRGIQIKEIKTTLKPLIISDEQRYPMPEVRLERPGFARINY</sequence>
<dbReference type="GO" id="GO:0004620">
    <property type="term" value="F:phospholipase activity"/>
    <property type="evidence" value="ECO:0007669"/>
    <property type="project" value="InterPro"/>
</dbReference>
<dbReference type="EMBL" id="LN720481">
    <property type="protein sequence ID" value="CEP08885.1"/>
    <property type="molecule type" value="Genomic_DNA"/>
</dbReference>
<keyword evidence="3" id="KW-1185">Reference proteome</keyword>
<dbReference type="InterPro" id="IPR036514">
    <property type="entry name" value="SGNH_hydro_sf"/>
</dbReference>
<feature type="compositionally biased region" description="Low complexity" evidence="1">
    <location>
        <begin position="528"/>
        <end position="544"/>
    </location>
</feature>
<proteinExistence type="predicted"/>
<dbReference type="PANTHER" id="PTHR21325">
    <property type="entry name" value="PHOSPHOLIPASE B, PLB1"/>
    <property type="match status" value="1"/>
</dbReference>
<dbReference type="InterPro" id="IPR038885">
    <property type="entry name" value="PLB1"/>
</dbReference>
<dbReference type="SUPFAM" id="SSF52266">
    <property type="entry name" value="SGNH hydrolase"/>
    <property type="match status" value="1"/>
</dbReference>
<dbReference type="PANTHER" id="PTHR21325:SF31">
    <property type="entry name" value="GH22081P-RELATED"/>
    <property type="match status" value="1"/>
</dbReference>
<evidence type="ECO:0000313" key="3">
    <source>
        <dbReference type="Proteomes" id="UP000054107"/>
    </source>
</evidence>
<dbReference type="InterPro" id="IPR008265">
    <property type="entry name" value="Lipase_GDSL_AS"/>
</dbReference>
<dbReference type="Gene3D" id="3.40.50.1110">
    <property type="entry name" value="SGNH hydrolase"/>
    <property type="match status" value="1"/>
</dbReference>
<dbReference type="GO" id="GO:0006644">
    <property type="term" value="P:phospholipid metabolic process"/>
    <property type="evidence" value="ECO:0007669"/>
    <property type="project" value="TreeGrafter"/>
</dbReference>
<evidence type="ECO:0000313" key="2">
    <source>
        <dbReference type="EMBL" id="CEP08885.1"/>
    </source>
</evidence>
<evidence type="ECO:0000256" key="1">
    <source>
        <dbReference type="SAM" id="MobiDB-lite"/>
    </source>
</evidence>
<dbReference type="OrthoDB" id="10265800at2759"/>
<feature type="compositionally biased region" description="Low complexity" evidence="1">
    <location>
        <begin position="498"/>
        <end position="511"/>
    </location>
</feature>